<sequence>MTLSHKLSPGPRAAAASLAVALALLAPTPARAHFLELIPSADIVGAEGNRAVRLDLAFTHPMERGPVMEMAPPVRFGVVADGKTRDLKSTLKPRKLGDKTAFEAAFTPDAPGDYVFFVEPAPYWEAGEGKWITHYTKVVVDFASGEGWDRLVGLPVEIEPLARPYGLWTGNLFRGIVRKAGKPVPFATVEVEWRNDGSVTAPADPFVTQVIKADAQGQFAYAMPRAGWWGFAALVDGDKPVKSPEGKPAKAELGGLIWLRTVDMK</sequence>
<dbReference type="Proteomes" id="UP000078428">
    <property type="component" value="Unassembled WGS sequence"/>
</dbReference>
<dbReference type="AlphaFoldDB" id="A0A178MT88"/>
<accession>A0A178MT88</accession>
<name>A0A178MT88_9PROT</name>
<evidence type="ECO:0000313" key="2">
    <source>
        <dbReference type="EMBL" id="OAN52975.1"/>
    </source>
</evidence>
<keyword evidence="2" id="KW-0436">Ligase</keyword>
<evidence type="ECO:0000313" key="3">
    <source>
        <dbReference type="Proteomes" id="UP000078428"/>
    </source>
</evidence>
<organism evidence="2 3">
    <name type="scientific">Paramagnetospirillum marisnigri</name>
    <dbReference type="NCBI Taxonomy" id="1285242"/>
    <lineage>
        <taxon>Bacteria</taxon>
        <taxon>Pseudomonadati</taxon>
        <taxon>Pseudomonadota</taxon>
        <taxon>Alphaproteobacteria</taxon>
        <taxon>Rhodospirillales</taxon>
        <taxon>Magnetospirillaceae</taxon>
        <taxon>Paramagnetospirillum</taxon>
    </lineage>
</organism>
<dbReference type="GO" id="GO:0016874">
    <property type="term" value="F:ligase activity"/>
    <property type="evidence" value="ECO:0007669"/>
    <property type="project" value="UniProtKB-KW"/>
</dbReference>
<evidence type="ECO:0000256" key="1">
    <source>
        <dbReference type="SAM" id="SignalP"/>
    </source>
</evidence>
<proteinExistence type="predicted"/>
<feature type="signal peptide" evidence="1">
    <location>
        <begin position="1"/>
        <end position="32"/>
    </location>
</feature>
<reference evidence="2 3" key="1">
    <citation type="submission" date="2016-04" db="EMBL/GenBank/DDBJ databases">
        <title>Draft genome sequence of freshwater magnetotactic bacteria Magnetospirillum marisnigri SP-1 and Magnetospirillum moscoviense BB-1.</title>
        <authorList>
            <person name="Koziaeva V."/>
            <person name="Dziuba M.V."/>
            <person name="Ivanov T.M."/>
            <person name="Kuznetsov B."/>
            <person name="Grouzdev D.S."/>
        </authorList>
    </citation>
    <scope>NUCLEOTIDE SEQUENCE [LARGE SCALE GENOMIC DNA]</scope>
    <source>
        <strain evidence="2 3">SP-1</strain>
    </source>
</reference>
<comment type="caution">
    <text evidence="2">The sequence shown here is derived from an EMBL/GenBank/DDBJ whole genome shotgun (WGS) entry which is preliminary data.</text>
</comment>
<feature type="chain" id="PRO_5008092252" evidence="1">
    <location>
        <begin position="33"/>
        <end position="265"/>
    </location>
</feature>
<dbReference type="OrthoDB" id="9780723at2"/>
<dbReference type="STRING" id="1285242.A6A04_14755"/>
<keyword evidence="1" id="KW-0732">Signal</keyword>
<protein>
    <submittedName>
        <fullName evidence="2">ATP-dependent DNA ligase</fullName>
    </submittedName>
</protein>
<gene>
    <name evidence="2" type="ORF">A6A04_14755</name>
</gene>
<keyword evidence="3" id="KW-1185">Reference proteome</keyword>
<dbReference type="EMBL" id="LWQT01000041">
    <property type="protein sequence ID" value="OAN52975.1"/>
    <property type="molecule type" value="Genomic_DNA"/>
</dbReference>
<dbReference type="InterPro" id="IPR019613">
    <property type="entry name" value="DUF4198"/>
</dbReference>
<dbReference type="Pfam" id="PF10670">
    <property type="entry name" value="DUF4198"/>
    <property type="match status" value="1"/>
</dbReference>